<organism evidence="2 3">
    <name type="scientific">Candidatus Daviesbacteria bacterium GW2011_GWA1_36_8</name>
    <dbReference type="NCBI Taxonomy" id="1618417"/>
    <lineage>
        <taxon>Bacteria</taxon>
        <taxon>Candidatus Daviesiibacteriota</taxon>
    </lineage>
</organism>
<feature type="domain" description="Gfo/Idh/MocA-like oxidoreductase N-terminal" evidence="1">
    <location>
        <begin position="1"/>
        <end position="104"/>
    </location>
</feature>
<reference evidence="2 3" key="1">
    <citation type="journal article" date="2015" name="Nature">
        <title>rRNA introns, odd ribosomes, and small enigmatic genomes across a large radiation of phyla.</title>
        <authorList>
            <person name="Brown C.T."/>
            <person name="Hug L.A."/>
            <person name="Thomas B.C."/>
            <person name="Sharon I."/>
            <person name="Castelle C.J."/>
            <person name="Singh A."/>
            <person name="Wilkins M.J."/>
            <person name="Williams K.H."/>
            <person name="Banfield J.F."/>
        </authorList>
    </citation>
    <scope>NUCLEOTIDE SEQUENCE [LARGE SCALE GENOMIC DNA]</scope>
</reference>
<dbReference type="SUPFAM" id="SSF55347">
    <property type="entry name" value="Glyceraldehyde-3-phosphate dehydrogenase-like, C-terminal domain"/>
    <property type="match status" value="1"/>
</dbReference>
<name>A0A0G0IHJ7_9BACT</name>
<dbReference type="InterPro" id="IPR051450">
    <property type="entry name" value="Gfo/Idh/MocA_Oxidoreductases"/>
</dbReference>
<sequence>MRYLIVGFGNIGKKRAGVLGKKLAASVDPNPKTGSDYRNVKDVPLEIFDTAVLTVPQQNKLELIKYFLLNRKHILVEKPLIINKEEYKTLNQLATRNNLVVQTSYNHRFEPNMKKFTELLESGFLGKIYHGTFIYSFGNIQERIGTWREKEYSVLEEIAPHLLDIIINHLDYKGKDFVTFTARKEESNIFDHWVFSTSDHKIIVETSSITWKNTFLLELFGSLGSIHLSGLQKWEGSELIIRKRVFPSGKPIEKRIFRKGLDNTWKEDFREFEKNVNLNKNSLQNDLKLSKALAHIVLTAPNTKDPQRNFYRQILK</sequence>
<accession>A0A0G0IHJ7</accession>
<dbReference type="Gene3D" id="3.30.360.10">
    <property type="entry name" value="Dihydrodipicolinate Reductase, domain 2"/>
    <property type="match status" value="1"/>
</dbReference>
<evidence type="ECO:0000259" key="1">
    <source>
        <dbReference type="Pfam" id="PF01408"/>
    </source>
</evidence>
<dbReference type="Proteomes" id="UP000034448">
    <property type="component" value="Unassembled WGS sequence"/>
</dbReference>
<comment type="caution">
    <text evidence="2">The sequence shown here is derived from an EMBL/GenBank/DDBJ whole genome shotgun (WGS) entry which is preliminary data.</text>
</comment>
<dbReference type="InterPro" id="IPR036291">
    <property type="entry name" value="NAD(P)-bd_dom_sf"/>
</dbReference>
<dbReference type="Pfam" id="PF01408">
    <property type="entry name" value="GFO_IDH_MocA"/>
    <property type="match status" value="1"/>
</dbReference>
<dbReference type="AlphaFoldDB" id="A0A0G0IHJ7"/>
<evidence type="ECO:0000313" key="2">
    <source>
        <dbReference type="EMBL" id="KKQ15521.1"/>
    </source>
</evidence>
<evidence type="ECO:0000313" key="3">
    <source>
        <dbReference type="Proteomes" id="UP000034448"/>
    </source>
</evidence>
<protein>
    <recommendedName>
        <fullName evidence="1">Gfo/Idh/MocA-like oxidoreductase N-terminal domain-containing protein</fullName>
    </recommendedName>
</protein>
<dbReference type="PANTHER" id="PTHR43377">
    <property type="entry name" value="BILIVERDIN REDUCTASE A"/>
    <property type="match status" value="1"/>
</dbReference>
<proteinExistence type="predicted"/>
<gene>
    <name evidence="2" type="ORF">US28_C0015G0022</name>
</gene>
<dbReference type="Gene3D" id="3.40.50.720">
    <property type="entry name" value="NAD(P)-binding Rossmann-like Domain"/>
    <property type="match status" value="1"/>
</dbReference>
<dbReference type="EMBL" id="LBSJ01000015">
    <property type="protein sequence ID" value="KKQ15521.1"/>
    <property type="molecule type" value="Genomic_DNA"/>
</dbReference>
<dbReference type="PANTHER" id="PTHR43377:SF1">
    <property type="entry name" value="BILIVERDIN REDUCTASE A"/>
    <property type="match status" value="1"/>
</dbReference>
<dbReference type="GO" id="GO:0000166">
    <property type="term" value="F:nucleotide binding"/>
    <property type="evidence" value="ECO:0007669"/>
    <property type="project" value="InterPro"/>
</dbReference>
<dbReference type="SUPFAM" id="SSF51735">
    <property type="entry name" value="NAD(P)-binding Rossmann-fold domains"/>
    <property type="match status" value="1"/>
</dbReference>
<dbReference type="InterPro" id="IPR000683">
    <property type="entry name" value="Gfo/Idh/MocA-like_OxRdtase_N"/>
</dbReference>